<protein>
    <submittedName>
        <fullName evidence="1">Uncharacterized protein</fullName>
    </submittedName>
</protein>
<accession>A0A7M5V1V9</accession>
<dbReference type="AlphaFoldDB" id="A0A7M5V1V9"/>
<dbReference type="Proteomes" id="UP000594262">
    <property type="component" value="Unplaced"/>
</dbReference>
<evidence type="ECO:0000313" key="2">
    <source>
        <dbReference type="Proteomes" id="UP000594262"/>
    </source>
</evidence>
<sequence length="472" mass="55393">MNNIKKAMFVPQGTNVNKITTLCLGDRFEPILYTQGFYGTGEYFLLLEIDDGMMFPISYLVQTDDFKESTRIYVINFNKEQSEYERKFLNIDIQYSQSEVQKKKTKFDPSSGRFVHVVERIVDEEIVLELYYINVGDYLTIQAKETTIKHNNVNLRLSYDARIYDGFKCEVDNNDTSLLICKAFCNPVYLDDDTYRPWFCIDFICVDQSKLSHLRRLTFKLDVNVRAIPGFPKIQVFNDKIYYYKAVLLDNDYDNEAYQIIEYNMDGKLVHRYKEIFPDDTSFKLEFVKGSALLIIHYPENRICIKKVQDGQLIILSDLRDTFKRFIDTPANNLHCSFDSLFNLQRFDQLLLGFSLYQGLLYETKDQDRVTFATLNLKNGEKVTEINDSRMLMSSFSMNWNLEEAAVTFFDRSKPYDRDGLFFKTYKVNETNPNISLKSLTRLALLTSFTPNYLLMQNLPSSLFHYLGLEKL</sequence>
<reference evidence="1" key="1">
    <citation type="submission" date="2021-01" db="UniProtKB">
        <authorList>
            <consortium name="EnsemblMetazoa"/>
        </authorList>
    </citation>
    <scope>IDENTIFICATION</scope>
</reference>
<name>A0A7M5V1V9_9CNID</name>
<organism evidence="1 2">
    <name type="scientific">Clytia hemisphaerica</name>
    <dbReference type="NCBI Taxonomy" id="252671"/>
    <lineage>
        <taxon>Eukaryota</taxon>
        <taxon>Metazoa</taxon>
        <taxon>Cnidaria</taxon>
        <taxon>Hydrozoa</taxon>
        <taxon>Hydroidolina</taxon>
        <taxon>Leptothecata</taxon>
        <taxon>Obeliida</taxon>
        <taxon>Clytiidae</taxon>
        <taxon>Clytia</taxon>
    </lineage>
</organism>
<dbReference type="EnsemblMetazoa" id="CLYHEMT002003.1">
    <property type="protein sequence ID" value="CLYHEMP002003.1"/>
    <property type="gene ID" value="CLYHEMG002003"/>
</dbReference>
<keyword evidence="2" id="KW-1185">Reference proteome</keyword>
<evidence type="ECO:0000313" key="1">
    <source>
        <dbReference type="EnsemblMetazoa" id="CLYHEMP002003.1"/>
    </source>
</evidence>
<proteinExistence type="predicted"/>